<dbReference type="Proteomes" id="UP000197535">
    <property type="component" value="Unassembled WGS sequence"/>
</dbReference>
<dbReference type="RefSeq" id="WP_088709061.1">
    <property type="nucleotide sequence ID" value="NZ_LSTO01000001.1"/>
</dbReference>
<dbReference type="InterPro" id="IPR039523">
    <property type="entry name" value="RimK-rel_E_lig_ATP-grasp"/>
</dbReference>
<dbReference type="OrthoDB" id="8736147at2"/>
<evidence type="ECO:0000313" key="2">
    <source>
        <dbReference type="EMBL" id="OWW22237.1"/>
    </source>
</evidence>
<organism evidence="2 3">
    <name type="scientific">Noviherbaspirillum denitrificans</name>
    <dbReference type="NCBI Taxonomy" id="1968433"/>
    <lineage>
        <taxon>Bacteria</taxon>
        <taxon>Pseudomonadati</taxon>
        <taxon>Pseudomonadota</taxon>
        <taxon>Betaproteobacteria</taxon>
        <taxon>Burkholderiales</taxon>
        <taxon>Oxalobacteraceae</taxon>
        <taxon>Noviherbaspirillum</taxon>
    </lineage>
</organism>
<sequence>MAKLTKLLRYASQAKAQTGKGYLAQWMEVFRLARRGRRLGVEEYYELEIFNDRLYPAPRKDDCVGWRASAEVDKRLNHPYWRAIANDKLLNYALLQHFALPSPVTIAVYSTEGRRVGNERCLRSERELREYVSQSLTFPVFVKPICGAYGRGTFLFTAHDPQTDSLVDKTGRRVTVDEFVTACQTPSFHGMLFQECLLPHPEVRALTGGTTSCVRMILLVNDNRPKVHMTFWKIARVNNITDNFCMGETGNLLAWISTENGTIENVVSGLWPAAHAVQKHPDTGAPLLGKTLPDWEKAKQLCLSAAVHFPGLRLQNWDVAFCEQGPVLMELNTESDLAIPQYLARRPFVDDAVRLALA</sequence>
<evidence type="ECO:0000259" key="1">
    <source>
        <dbReference type="Pfam" id="PF14397"/>
    </source>
</evidence>
<feature type="domain" description="Alpha-L-glutamate ligase-related protein ATP-grasp" evidence="1">
    <location>
        <begin position="69"/>
        <end position="341"/>
    </location>
</feature>
<reference evidence="2 3" key="1">
    <citation type="submission" date="2016-02" db="EMBL/GenBank/DDBJ databases">
        <authorList>
            <person name="Wen L."/>
            <person name="He K."/>
            <person name="Yang H."/>
        </authorList>
    </citation>
    <scope>NUCLEOTIDE SEQUENCE [LARGE SCALE GENOMIC DNA]</scope>
    <source>
        <strain evidence="2 3">TSA40</strain>
    </source>
</reference>
<dbReference type="Pfam" id="PF14397">
    <property type="entry name" value="ATPgrasp_ST"/>
    <property type="match status" value="1"/>
</dbReference>
<accession>A0A254TJ54</accession>
<proteinExistence type="predicted"/>
<protein>
    <recommendedName>
        <fullName evidence="1">Alpha-L-glutamate ligase-related protein ATP-grasp domain-containing protein</fullName>
    </recommendedName>
</protein>
<gene>
    <name evidence="2" type="ORF">AYR66_24795</name>
</gene>
<dbReference type="EMBL" id="LSTO01000001">
    <property type="protein sequence ID" value="OWW22237.1"/>
    <property type="molecule type" value="Genomic_DNA"/>
</dbReference>
<comment type="caution">
    <text evidence="2">The sequence shown here is derived from an EMBL/GenBank/DDBJ whole genome shotgun (WGS) entry which is preliminary data.</text>
</comment>
<dbReference type="SUPFAM" id="SSF56059">
    <property type="entry name" value="Glutathione synthetase ATP-binding domain-like"/>
    <property type="match status" value="1"/>
</dbReference>
<name>A0A254TJ54_9BURK</name>
<keyword evidence="3" id="KW-1185">Reference proteome</keyword>
<evidence type="ECO:0000313" key="3">
    <source>
        <dbReference type="Proteomes" id="UP000197535"/>
    </source>
</evidence>
<dbReference type="AlphaFoldDB" id="A0A254TJ54"/>